<dbReference type="SUPFAM" id="SSF52304">
    <property type="entry name" value="Type II 3-dehydroquinate dehydratase"/>
    <property type="match status" value="1"/>
</dbReference>
<proteinExistence type="predicted"/>
<protein>
    <recommendedName>
        <fullName evidence="1">3-dehydroquinate dehydratase</fullName>
        <ecNumber evidence="1">4.2.1.10</ecNumber>
    </recommendedName>
</protein>
<dbReference type="EMBL" id="UINC01118611">
    <property type="protein sequence ID" value="SVC91855.1"/>
    <property type="molecule type" value="Genomic_DNA"/>
</dbReference>
<evidence type="ECO:0000256" key="2">
    <source>
        <dbReference type="ARBA" id="ARBA00023239"/>
    </source>
</evidence>
<dbReference type="InterPro" id="IPR001874">
    <property type="entry name" value="DHquinase_II"/>
</dbReference>
<dbReference type="EC" id="4.2.1.10" evidence="1"/>
<organism evidence="3">
    <name type="scientific">marine metagenome</name>
    <dbReference type="NCBI Taxonomy" id="408172"/>
    <lineage>
        <taxon>unclassified sequences</taxon>
        <taxon>metagenomes</taxon>
        <taxon>ecological metagenomes</taxon>
    </lineage>
</organism>
<dbReference type="InterPro" id="IPR036441">
    <property type="entry name" value="DHquinase_II_sf"/>
</dbReference>
<evidence type="ECO:0000256" key="1">
    <source>
        <dbReference type="ARBA" id="ARBA00012060"/>
    </source>
</evidence>
<gene>
    <name evidence="3" type="ORF">METZ01_LOCUS344709</name>
</gene>
<dbReference type="AlphaFoldDB" id="A0A382R3X3"/>
<sequence length="123" mass="13832">MNLLGHRTIEASPNITLDKINKNLRKVASRLGLKLKIFQTNDEARAVTIVQRQRNKFCGLLLFPGPWQKSAYTLQDTLELLSIPFVTISLGEKVEVLQGLKNIEKEDIYKASESALVHLSDSV</sequence>
<dbReference type="PANTHER" id="PTHR21272:SF3">
    <property type="entry name" value="CATABOLIC 3-DEHYDROQUINASE"/>
    <property type="match status" value="1"/>
</dbReference>
<evidence type="ECO:0000313" key="3">
    <source>
        <dbReference type="EMBL" id="SVC91855.1"/>
    </source>
</evidence>
<dbReference type="Pfam" id="PF01220">
    <property type="entry name" value="DHquinase_II"/>
    <property type="match status" value="1"/>
</dbReference>
<reference evidence="3" key="1">
    <citation type="submission" date="2018-05" db="EMBL/GenBank/DDBJ databases">
        <authorList>
            <person name="Lanie J.A."/>
            <person name="Ng W.-L."/>
            <person name="Kazmierczak K.M."/>
            <person name="Andrzejewski T.M."/>
            <person name="Davidsen T.M."/>
            <person name="Wayne K.J."/>
            <person name="Tettelin H."/>
            <person name="Glass J.I."/>
            <person name="Rusch D."/>
            <person name="Podicherti R."/>
            <person name="Tsui H.-C.T."/>
            <person name="Winkler M.E."/>
        </authorList>
    </citation>
    <scope>NUCLEOTIDE SEQUENCE</scope>
</reference>
<name>A0A382R3X3_9ZZZZ</name>
<dbReference type="PANTHER" id="PTHR21272">
    <property type="entry name" value="CATABOLIC 3-DEHYDROQUINASE"/>
    <property type="match status" value="1"/>
</dbReference>
<dbReference type="GO" id="GO:0019631">
    <property type="term" value="P:quinate catabolic process"/>
    <property type="evidence" value="ECO:0007669"/>
    <property type="project" value="TreeGrafter"/>
</dbReference>
<keyword evidence="2" id="KW-0456">Lyase</keyword>
<dbReference type="Gene3D" id="3.40.50.9100">
    <property type="entry name" value="Dehydroquinase, class II"/>
    <property type="match status" value="1"/>
</dbReference>
<accession>A0A382R3X3</accession>
<dbReference type="GO" id="GO:0003855">
    <property type="term" value="F:3-dehydroquinate dehydratase activity"/>
    <property type="evidence" value="ECO:0007669"/>
    <property type="project" value="UniProtKB-EC"/>
</dbReference>